<name>A0A229W0R0_9BIFI</name>
<organism evidence="13 14">
    <name type="scientific">Bifidobacterium vansinderenii</name>
    <dbReference type="NCBI Taxonomy" id="1984871"/>
    <lineage>
        <taxon>Bacteria</taxon>
        <taxon>Bacillati</taxon>
        <taxon>Actinomycetota</taxon>
        <taxon>Actinomycetes</taxon>
        <taxon>Bifidobacteriales</taxon>
        <taxon>Bifidobacteriaceae</taxon>
        <taxon>Bifidobacterium</taxon>
    </lineage>
</organism>
<evidence type="ECO:0000256" key="6">
    <source>
        <dbReference type="ARBA" id="ARBA00022679"/>
    </source>
</evidence>
<comment type="similarity">
    <text evidence="2 10">Belongs to the disproportionating enzyme family.</text>
</comment>
<evidence type="ECO:0000256" key="9">
    <source>
        <dbReference type="ARBA" id="ARBA00031501"/>
    </source>
</evidence>
<evidence type="ECO:0000313" key="14">
    <source>
        <dbReference type="Proteomes" id="UP000215433"/>
    </source>
</evidence>
<sequence length="723" mass="80394">MEQREETKERLSRPLIQLAKMKGVATFYVGQQGEYVEIDDDVLVDVLRSLGVDASNNEAILDSLRKADAERYSRLVPATLLHIAGQESKVKVNNEVFDVPSAKLILEDGTEYSEPIKCVAGDGAMAKAIGDKFIVNSALVIPAGVPLGYHKLIVTVGNRTEEATLISAPAKIDLLDPMKNGHLWGWMAQFYSVRSQDSWGVGDFADLKTMLRDAKEKTGADFMLINPVHAGEPCTPLTPSPYLPISRRFVNFTYINPQSVPEYSELSDEAKSEIDRLHETVGALNENAEKIDRDAMWNAKMPALWTIFKAGRTPERQKEFDAFKAQAGEDLEGYATWCLAYDKWGAPTGEPGSWVKTFNRNSPEVAQLRSQYPDTLDFYRWLEWIADEQLADAQQTAQDANMAIGLMSDMAVGVHPYGSDVWWNPERFAYGATVGAPPDFYNQQGQNWSQPPLNPNYLAATGYKAYRDIVAGMFAHAGAVRIDHAIGLFRLWWIPEGRSAKKGAYVYYDSAVMLGILALEATRAHGVVVGEDLGVVPEYMAHSLAEHGLLGCAIEWFEQRDGKFRRPQDWRPLTLASVTTHDIPPTAGYLTYEHVKLRSQLHLLTGSEEEFMADAKREHDALLSMLADGGFIKRGWLNNEAEHEQDLIEGMHRALCAAPSKLLCATITDGVGEKRTQNQPGTNNEYPNWRIPLADGDGHVVGVENLFSNERVQSLAAVMRGEK</sequence>
<proteinExistence type="inferred from homology"/>
<keyword evidence="6 10" id="KW-0808">Transferase</keyword>
<evidence type="ECO:0000256" key="5">
    <source>
        <dbReference type="ARBA" id="ARBA00022676"/>
    </source>
</evidence>
<feature type="coiled-coil region" evidence="11">
    <location>
        <begin position="267"/>
        <end position="294"/>
    </location>
</feature>
<dbReference type="EMBL" id="NEWD01000004">
    <property type="protein sequence ID" value="OXN01431.1"/>
    <property type="molecule type" value="Genomic_DNA"/>
</dbReference>
<evidence type="ECO:0000256" key="4">
    <source>
        <dbReference type="ARBA" id="ARBA00020295"/>
    </source>
</evidence>
<dbReference type="EC" id="2.4.1.25" evidence="3 10"/>
<reference evidence="13 14" key="1">
    <citation type="submission" date="2017-05" db="EMBL/GenBank/DDBJ databases">
        <title>Bifidobacterium vansinderenii sp. nov.</title>
        <authorList>
            <person name="Lugli G.A."/>
            <person name="Duranti S."/>
            <person name="Mangifesta M."/>
        </authorList>
    </citation>
    <scope>NUCLEOTIDE SEQUENCE [LARGE SCALE GENOMIC DNA]</scope>
    <source>
        <strain evidence="13 14">Tam10B</strain>
    </source>
</reference>
<dbReference type="Gene3D" id="3.20.20.80">
    <property type="entry name" value="Glycosidases"/>
    <property type="match status" value="1"/>
</dbReference>
<dbReference type="GO" id="GO:0004134">
    <property type="term" value="F:4-alpha-glucanotransferase activity"/>
    <property type="evidence" value="ECO:0007669"/>
    <property type="project" value="UniProtKB-EC"/>
</dbReference>
<evidence type="ECO:0000256" key="3">
    <source>
        <dbReference type="ARBA" id="ARBA00012560"/>
    </source>
</evidence>
<evidence type="ECO:0000256" key="2">
    <source>
        <dbReference type="ARBA" id="ARBA00005684"/>
    </source>
</evidence>
<dbReference type="RefSeq" id="WP_093959629.1">
    <property type="nucleotide sequence ID" value="NZ_NEWD01000004.1"/>
</dbReference>
<keyword evidence="14" id="KW-1185">Reference proteome</keyword>
<evidence type="ECO:0000256" key="11">
    <source>
        <dbReference type="SAM" id="Coils"/>
    </source>
</evidence>
<dbReference type="OrthoDB" id="9811841at2"/>
<dbReference type="PANTHER" id="PTHR32438">
    <property type="entry name" value="4-ALPHA-GLUCANOTRANSFERASE DPE1, CHLOROPLASTIC/AMYLOPLASTIC"/>
    <property type="match status" value="1"/>
</dbReference>
<dbReference type="Pfam" id="PF21226">
    <property type="entry name" value="MalQ_N"/>
    <property type="match status" value="1"/>
</dbReference>
<dbReference type="SUPFAM" id="SSF51445">
    <property type="entry name" value="(Trans)glycosidases"/>
    <property type="match status" value="1"/>
</dbReference>
<dbReference type="InterPro" id="IPR048458">
    <property type="entry name" value="MalQ_N"/>
</dbReference>
<keyword evidence="11" id="KW-0175">Coiled coil</keyword>
<protein>
    <recommendedName>
        <fullName evidence="4 10">4-alpha-glucanotransferase</fullName>
        <ecNumber evidence="3 10">2.4.1.25</ecNumber>
    </recommendedName>
    <alternativeName>
        <fullName evidence="8 10">Amylomaltase</fullName>
    </alternativeName>
    <alternativeName>
        <fullName evidence="9 10">Disproportionating enzyme</fullName>
    </alternativeName>
</protein>
<keyword evidence="7 10" id="KW-0119">Carbohydrate metabolism</keyword>
<dbReference type="Proteomes" id="UP000215433">
    <property type="component" value="Unassembled WGS sequence"/>
</dbReference>
<evidence type="ECO:0000256" key="1">
    <source>
        <dbReference type="ARBA" id="ARBA00000439"/>
    </source>
</evidence>
<evidence type="ECO:0000256" key="8">
    <source>
        <dbReference type="ARBA" id="ARBA00031423"/>
    </source>
</evidence>
<feature type="domain" description="MalQ N-terminal beta-sandwich" evidence="12">
    <location>
        <begin position="76"/>
        <end position="169"/>
    </location>
</feature>
<evidence type="ECO:0000259" key="12">
    <source>
        <dbReference type="Pfam" id="PF21226"/>
    </source>
</evidence>
<dbReference type="PANTHER" id="PTHR32438:SF5">
    <property type="entry name" value="4-ALPHA-GLUCANOTRANSFERASE DPE1, CHLOROPLASTIC_AMYLOPLASTIC"/>
    <property type="match status" value="1"/>
</dbReference>
<evidence type="ECO:0000313" key="13">
    <source>
        <dbReference type="EMBL" id="OXN01431.1"/>
    </source>
</evidence>
<dbReference type="Pfam" id="PF02446">
    <property type="entry name" value="Glyco_hydro_77"/>
    <property type="match status" value="1"/>
</dbReference>
<keyword evidence="5 10" id="KW-0328">Glycosyltransferase</keyword>
<gene>
    <name evidence="13" type="ORF">Tam10B_0434</name>
</gene>
<dbReference type="AlphaFoldDB" id="A0A229W0R0"/>
<comment type="catalytic activity">
    <reaction evidence="1 10">
        <text>Transfers a segment of a (1-&gt;4)-alpha-D-glucan to a new position in an acceptor, which may be glucose or a (1-&gt;4)-alpha-D-glucan.</text>
        <dbReference type="EC" id="2.4.1.25"/>
    </reaction>
</comment>
<dbReference type="InterPro" id="IPR017853">
    <property type="entry name" value="GH"/>
</dbReference>
<evidence type="ECO:0000256" key="10">
    <source>
        <dbReference type="RuleBase" id="RU361207"/>
    </source>
</evidence>
<accession>A0A229W0R0</accession>
<dbReference type="GO" id="GO:0005975">
    <property type="term" value="P:carbohydrate metabolic process"/>
    <property type="evidence" value="ECO:0007669"/>
    <property type="project" value="InterPro"/>
</dbReference>
<comment type="caution">
    <text evidence="13">The sequence shown here is derived from an EMBL/GenBank/DDBJ whole genome shotgun (WGS) entry which is preliminary data.</text>
</comment>
<dbReference type="InterPro" id="IPR003385">
    <property type="entry name" value="Glyco_hydro_77"/>
</dbReference>
<evidence type="ECO:0000256" key="7">
    <source>
        <dbReference type="ARBA" id="ARBA00023277"/>
    </source>
</evidence>
<dbReference type="NCBIfam" id="TIGR00217">
    <property type="entry name" value="malQ"/>
    <property type="match status" value="1"/>
</dbReference>